<comment type="caution">
    <text evidence="1">The sequence shown here is derived from an EMBL/GenBank/DDBJ whole genome shotgun (WGS) entry which is preliminary data.</text>
</comment>
<evidence type="ECO:0000313" key="2">
    <source>
        <dbReference type="Proteomes" id="UP001221757"/>
    </source>
</evidence>
<name>A0AAD7G2U5_MYCRO</name>
<feature type="non-terminal residue" evidence="1">
    <location>
        <position position="53"/>
    </location>
</feature>
<gene>
    <name evidence="1" type="ORF">B0H17DRAFT_1095188</name>
</gene>
<feature type="non-terminal residue" evidence="1">
    <location>
        <position position="1"/>
    </location>
</feature>
<accession>A0AAD7G2U5</accession>
<proteinExistence type="predicted"/>
<evidence type="ECO:0000313" key="1">
    <source>
        <dbReference type="EMBL" id="KAJ7660501.1"/>
    </source>
</evidence>
<dbReference type="Proteomes" id="UP001221757">
    <property type="component" value="Unassembled WGS sequence"/>
</dbReference>
<protein>
    <submittedName>
        <fullName evidence="1">Uncharacterized protein</fullName>
    </submittedName>
</protein>
<sequence length="53" mass="6151">MECPRPPRVPNPTRISLHNYRPHQSTHKEFVYRLTLRQGGQPLPHSKIVPLGL</sequence>
<organism evidence="1 2">
    <name type="scientific">Mycena rosella</name>
    <name type="common">Pink bonnet</name>
    <name type="synonym">Agaricus rosellus</name>
    <dbReference type="NCBI Taxonomy" id="1033263"/>
    <lineage>
        <taxon>Eukaryota</taxon>
        <taxon>Fungi</taxon>
        <taxon>Dikarya</taxon>
        <taxon>Basidiomycota</taxon>
        <taxon>Agaricomycotina</taxon>
        <taxon>Agaricomycetes</taxon>
        <taxon>Agaricomycetidae</taxon>
        <taxon>Agaricales</taxon>
        <taxon>Marasmiineae</taxon>
        <taxon>Mycenaceae</taxon>
        <taxon>Mycena</taxon>
    </lineage>
</organism>
<dbReference type="AlphaFoldDB" id="A0AAD7G2U5"/>
<dbReference type="EMBL" id="JARKIE010000260">
    <property type="protein sequence ID" value="KAJ7660501.1"/>
    <property type="molecule type" value="Genomic_DNA"/>
</dbReference>
<keyword evidence="2" id="KW-1185">Reference proteome</keyword>
<reference evidence="1" key="1">
    <citation type="submission" date="2023-03" db="EMBL/GenBank/DDBJ databases">
        <title>Massive genome expansion in bonnet fungi (Mycena s.s.) driven by repeated elements and novel gene families across ecological guilds.</title>
        <authorList>
            <consortium name="Lawrence Berkeley National Laboratory"/>
            <person name="Harder C.B."/>
            <person name="Miyauchi S."/>
            <person name="Viragh M."/>
            <person name="Kuo A."/>
            <person name="Thoen E."/>
            <person name="Andreopoulos B."/>
            <person name="Lu D."/>
            <person name="Skrede I."/>
            <person name="Drula E."/>
            <person name="Henrissat B."/>
            <person name="Morin E."/>
            <person name="Kohler A."/>
            <person name="Barry K."/>
            <person name="LaButti K."/>
            <person name="Morin E."/>
            <person name="Salamov A."/>
            <person name="Lipzen A."/>
            <person name="Mereny Z."/>
            <person name="Hegedus B."/>
            <person name="Baldrian P."/>
            <person name="Stursova M."/>
            <person name="Weitz H."/>
            <person name="Taylor A."/>
            <person name="Grigoriev I.V."/>
            <person name="Nagy L.G."/>
            <person name="Martin F."/>
            <person name="Kauserud H."/>
        </authorList>
    </citation>
    <scope>NUCLEOTIDE SEQUENCE</scope>
    <source>
        <strain evidence="1">CBHHK067</strain>
    </source>
</reference>